<keyword evidence="2" id="KW-1185">Reference proteome</keyword>
<evidence type="ECO:0000313" key="2">
    <source>
        <dbReference type="Proteomes" id="UP001317822"/>
    </source>
</evidence>
<dbReference type="Proteomes" id="UP001317822">
    <property type="component" value="Chromosome"/>
</dbReference>
<evidence type="ECO:0000313" key="1">
    <source>
        <dbReference type="EMBL" id="BDU18060.1"/>
    </source>
</evidence>
<dbReference type="EMBL" id="AP027041">
    <property type="protein sequence ID" value="BDU18060.1"/>
    <property type="molecule type" value="Genomic_DNA"/>
</dbReference>
<reference evidence="1 2" key="1">
    <citation type="journal article" date="2023" name="Int. J. Syst. Evol. Microbiol.">
        <title>Physiological and genomic analyses of cobalamin (vitamin B12)-auxotrophy of Lysobacter auxotrophicus sp. nov., a methionine-auxotrophic chitinolytic bacterium isolated from chitin-treated soil.</title>
        <authorList>
            <person name="Saito A."/>
            <person name="Dohra H."/>
            <person name="Hamada M."/>
            <person name="Moriuchi R."/>
            <person name="Kotsuchibashi Y."/>
            <person name="Mori K."/>
        </authorList>
    </citation>
    <scope>NUCLEOTIDE SEQUENCE [LARGE SCALE GENOMIC DNA]</scope>
    <source>
        <strain evidence="1 2">5-21a</strain>
    </source>
</reference>
<protein>
    <submittedName>
        <fullName evidence="1">DUF6402 family protein</fullName>
    </submittedName>
</protein>
<organism evidence="1 2">
    <name type="scientific">Lysobacter auxotrophicus</name>
    <dbReference type="NCBI Taxonomy" id="2992573"/>
    <lineage>
        <taxon>Bacteria</taxon>
        <taxon>Pseudomonadati</taxon>
        <taxon>Pseudomonadota</taxon>
        <taxon>Gammaproteobacteria</taxon>
        <taxon>Lysobacterales</taxon>
        <taxon>Lysobacteraceae</taxon>
        <taxon>Lysobacter</taxon>
    </lineage>
</organism>
<proteinExistence type="predicted"/>
<dbReference type="InterPro" id="IPR045646">
    <property type="entry name" value="DUF6402"/>
</dbReference>
<dbReference type="Pfam" id="PF19940">
    <property type="entry name" value="DUF6402"/>
    <property type="match status" value="1"/>
</dbReference>
<gene>
    <name evidence="1" type="ORF">LA521A_32610</name>
</gene>
<sequence length="316" mass="35132">MGLSDFSALNALKPDTLILTSSAKSRTSPVDVTQGKRITIDRLSITQIPHAMRTMGWSTAASLMERWFQNEAWELPGDFKVKTPPISKLHPSMYDGDIVKVAWAQRFPRVAEALRDVHGRRFNIAAIQELCQKLRGVGWDGMRAQALGADRMPAAEIDSICQVNVRPFGALGDTLDEVYGALGYASAKVGLIGNAWFEAESGRRYFHVKRSALYLRDTYDFTGPQFLGIWTKSRVLTKAEQMAVTVGASNTPDVASLDEGAFMQVWNHDFNRYRKSTGRGGDFLVFSDVHWVDEDRVIDITSAWDSIRGDADAHVG</sequence>
<dbReference type="RefSeq" id="WP_281779945.1">
    <property type="nucleotide sequence ID" value="NZ_AP027041.1"/>
</dbReference>
<name>A0ABM8DHD0_9GAMM</name>
<accession>A0ABM8DHD0</accession>